<evidence type="ECO:0000256" key="7">
    <source>
        <dbReference type="ARBA" id="ARBA00022741"/>
    </source>
</evidence>
<evidence type="ECO:0000256" key="10">
    <source>
        <dbReference type="ARBA" id="ARBA00023211"/>
    </source>
</evidence>
<evidence type="ECO:0000256" key="11">
    <source>
        <dbReference type="ARBA" id="ARBA00038345"/>
    </source>
</evidence>
<sequence length="419" mass="45002">MKVMVVGGGGREHALVWKIAQSPRVEEIFCTPGNAGIKKIARCVDISAEDIKALADFAEKKSIDLTVVGPEAPLVEGIVDEFEARGLKAFGPNKAASQIEGSKVFAKNLMEKYNIPTAAFRVFDNSIDAINYIDSIDAPMVVKAEGLAAGKGVVVAKDKDAAVSAVKSIMEQRIFGKAGARVVIEEYLEGPEVTVLSFCDGKIAVPMVSSRDHKRVFDNDEGPNTGGMGAISPAPAYSMELAEVVEKEIIQKTVEAMAAEGIPFKGVLYTGLMLTKKGPRVLEYNCRFGDPETQVVLPRLKTDLIDIMEACIDGNLEKVMIEWKEEKAVCVVLASGGYPGPYEKGKVIEGLSEAEAEGALVFHAGTAEKNGKIITAGGRVLGVTALGDTEDKARQEAYNAISKISFEDMHYRKDIGKIQ</sequence>
<dbReference type="InterPro" id="IPR020559">
    <property type="entry name" value="PRibGlycinamide_synth_CS"/>
</dbReference>
<dbReference type="KEGG" id="bacg:D2962_10995"/>
<evidence type="ECO:0000256" key="3">
    <source>
        <dbReference type="ARBA" id="ARBA00005174"/>
    </source>
</evidence>
<comment type="similarity">
    <text evidence="11 14">Belongs to the GARS family.</text>
</comment>
<keyword evidence="9 15" id="KW-0067">ATP-binding</keyword>
<keyword evidence="18" id="KW-1185">Reference proteome</keyword>
<dbReference type="GO" id="GO:0005524">
    <property type="term" value="F:ATP binding"/>
    <property type="evidence" value="ECO:0007669"/>
    <property type="project" value="UniProtKB-UniRule"/>
</dbReference>
<dbReference type="SMART" id="SM01209">
    <property type="entry name" value="GARS_A"/>
    <property type="match status" value="1"/>
</dbReference>
<dbReference type="InterPro" id="IPR020560">
    <property type="entry name" value="PRibGlycinamide_synth_C-dom"/>
</dbReference>
<dbReference type="Pfam" id="PF02843">
    <property type="entry name" value="GARS_C"/>
    <property type="match status" value="1"/>
</dbReference>
<dbReference type="InterPro" id="IPR011761">
    <property type="entry name" value="ATP-grasp"/>
</dbReference>
<dbReference type="NCBIfam" id="TIGR00877">
    <property type="entry name" value="purD"/>
    <property type="match status" value="1"/>
</dbReference>
<evidence type="ECO:0000256" key="5">
    <source>
        <dbReference type="ARBA" id="ARBA00022598"/>
    </source>
</evidence>
<evidence type="ECO:0000256" key="14">
    <source>
        <dbReference type="HAMAP-Rule" id="MF_00138"/>
    </source>
</evidence>
<dbReference type="SUPFAM" id="SSF51246">
    <property type="entry name" value="Rudiment single hybrid motif"/>
    <property type="match status" value="1"/>
</dbReference>
<reference evidence="17 18" key="1">
    <citation type="submission" date="2018-10" db="EMBL/GenBank/DDBJ databases">
        <authorList>
            <person name="Zhang X."/>
        </authorList>
    </citation>
    <scope>NUCLEOTIDE SEQUENCE [LARGE SCALE GENOMIC DNA]</scope>
    <source>
        <strain evidence="17 18">SK-G1</strain>
    </source>
</reference>
<dbReference type="UniPathway" id="UPA00074">
    <property type="reaction ID" value="UER00125"/>
</dbReference>
<dbReference type="FunFam" id="3.40.50.20:FF:000006">
    <property type="entry name" value="Phosphoribosylamine--glycine ligase, chloroplastic"/>
    <property type="match status" value="1"/>
</dbReference>
<dbReference type="InterPro" id="IPR020561">
    <property type="entry name" value="PRibGlycinamid_synth_ATP-grasp"/>
</dbReference>
<evidence type="ECO:0000313" key="18">
    <source>
        <dbReference type="Proteomes" id="UP000280960"/>
    </source>
</evidence>
<dbReference type="FunFam" id="3.30.1490.20:FF:000006">
    <property type="entry name" value="phosphoribosylamine--glycine ligase, chloroplastic-like"/>
    <property type="match status" value="1"/>
</dbReference>
<dbReference type="GO" id="GO:0009113">
    <property type="term" value="P:purine nucleobase biosynthetic process"/>
    <property type="evidence" value="ECO:0007669"/>
    <property type="project" value="InterPro"/>
</dbReference>
<dbReference type="Pfam" id="PF01071">
    <property type="entry name" value="GARS_A"/>
    <property type="match status" value="1"/>
</dbReference>
<accession>A0A3G2R9V9</accession>
<evidence type="ECO:0000256" key="6">
    <source>
        <dbReference type="ARBA" id="ARBA00022723"/>
    </source>
</evidence>
<dbReference type="RefSeq" id="WP_122015776.1">
    <property type="nucleotide sequence ID" value="NZ_CP033169.1"/>
</dbReference>
<keyword evidence="5 14" id="KW-0436">Ligase</keyword>
<feature type="domain" description="ATP-grasp" evidence="16">
    <location>
        <begin position="107"/>
        <end position="313"/>
    </location>
</feature>
<dbReference type="SMART" id="SM01210">
    <property type="entry name" value="GARS_C"/>
    <property type="match status" value="1"/>
</dbReference>
<dbReference type="PROSITE" id="PS00184">
    <property type="entry name" value="GARS"/>
    <property type="match status" value="1"/>
</dbReference>
<organism evidence="17 18">
    <name type="scientific">Biomaibacter acetigenes</name>
    <dbReference type="NCBI Taxonomy" id="2316383"/>
    <lineage>
        <taxon>Bacteria</taxon>
        <taxon>Bacillati</taxon>
        <taxon>Bacillota</taxon>
        <taxon>Clostridia</taxon>
        <taxon>Thermosediminibacterales</taxon>
        <taxon>Tepidanaerobacteraceae</taxon>
        <taxon>Biomaibacter</taxon>
    </lineage>
</organism>
<dbReference type="EMBL" id="CP033169">
    <property type="protein sequence ID" value="AYO32270.1"/>
    <property type="molecule type" value="Genomic_DNA"/>
</dbReference>
<dbReference type="InterPro" id="IPR020562">
    <property type="entry name" value="PRibGlycinamide_synth_N"/>
</dbReference>
<keyword evidence="10" id="KW-0464">Manganese</keyword>
<dbReference type="AlphaFoldDB" id="A0A3G2R9V9"/>
<dbReference type="Gene3D" id="3.90.600.10">
    <property type="entry name" value="Phosphoribosylglycinamide synthetase, C-terminal domain"/>
    <property type="match status" value="1"/>
</dbReference>
<comment type="catalytic activity">
    <reaction evidence="14">
        <text>5-phospho-beta-D-ribosylamine + glycine + ATP = N(1)-(5-phospho-beta-D-ribosyl)glycinamide + ADP + phosphate + H(+)</text>
        <dbReference type="Rhea" id="RHEA:17453"/>
        <dbReference type="ChEBI" id="CHEBI:15378"/>
        <dbReference type="ChEBI" id="CHEBI:30616"/>
        <dbReference type="ChEBI" id="CHEBI:43474"/>
        <dbReference type="ChEBI" id="CHEBI:57305"/>
        <dbReference type="ChEBI" id="CHEBI:58681"/>
        <dbReference type="ChEBI" id="CHEBI:143788"/>
        <dbReference type="ChEBI" id="CHEBI:456216"/>
        <dbReference type="EC" id="6.3.4.13"/>
    </reaction>
</comment>
<evidence type="ECO:0000256" key="13">
    <source>
        <dbReference type="ARBA" id="ARBA00042864"/>
    </source>
</evidence>
<dbReference type="InterPro" id="IPR013815">
    <property type="entry name" value="ATP_grasp_subdomain_1"/>
</dbReference>
<dbReference type="SUPFAM" id="SSF56059">
    <property type="entry name" value="Glutathione synthetase ATP-binding domain-like"/>
    <property type="match status" value="1"/>
</dbReference>
<dbReference type="GO" id="GO:0046872">
    <property type="term" value="F:metal ion binding"/>
    <property type="evidence" value="ECO:0007669"/>
    <property type="project" value="UniProtKB-KW"/>
</dbReference>
<evidence type="ECO:0000256" key="1">
    <source>
        <dbReference type="ARBA" id="ARBA00001936"/>
    </source>
</evidence>
<evidence type="ECO:0000256" key="4">
    <source>
        <dbReference type="ARBA" id="ARBA00013255"/>
    </source>
</evidence>
<dbReference type="HAMAP" id="MF_00138">
    <property type="entry name" value="GARS"/>
    <property type="match status" value="1"/>
</dbReference>
<evidence type="ECO:0000256" key="2">
    <source>
        <dbReference type="ARBA" id="ARBA00001946"/>
    </source>
</evidence>
<dbReference type="SUPFAM" id="SSF52440">
    <property type="entry name" value="PreATP-grasp domain"/>
    <property type="match status" value="1"/>
</dbReference>
<evidence type="ECO:0000256" key="9">
    <source>
        <dbReference type="ARBA" id="ARBA00022840"/>
    </source>
</evidence>
<evidence type="ECO:0000256" key="15">
    <source>
        <dbReference type="PROSITE-ProRule" id="PRU00409"/>
    </source>
</evidence>
<dbReference type="Gene3D" id="3.40.50.20">
    <property type="match status" value="1"/>
</dbReference>
<dbReference type="Pfam" id="PF02844">
    <property type="entry name" value="GARS_N"/>
    <property type="match status" value="1"/>
</dbReference>
<dbReference type="InterPro" id="IPR011054">
    <property type="entry name" value="Rudment_hybrid_motif"/>
</dbReference>
<dbReference type="PANTHER" id="PTHR43472">
    <property type="entry name" value="PHOSPHORIBOSYLAMINE--GLYCINE LIGASE"/>
    <property type="match status" value="1"/>
</dbReference>
<keyword evidence="6" id="KW-0479">Metal-binding</keyword>
<evidence type="ECO:0000259" key="16">
    <source>
        <dbReference type="PROSITE" id="PS50975"/>
    </source>
</evidence>
<dbReference type="Gene3D" id="3.30.1490.20">
    <property type="entry name" value="ATP-grasp fold, A domain"/>
    <property type="match status" value="1"/>
</dbReference>
<keyword evidence="7 15" id="KW-0547">Nucleotide-binding</keyword>
<name>A0A3G2R9V9_9FIRM</name>
<dbReference type="EC" id="6.3.4.13" evidence="4 14"/>
<gene>
    <name evidence="14 17" type="primary">purD</name>
    <name evidence="17" type="ORF">D2962_10995</name>
</gene>
<protein>
    <recommendedName>
        <fullName evidence="4 14">Phosphoribosylamine--glycine ligase</fullName>
        <ecNumber evidence="4 14">6.3.4.13</ecNumber>
    </recommendedName>
    <alternativeName>
        <fullName evidence="14">GARS</fullName>
    </alternativeName>
    <alternativeName>
        <fullName evidence="12 14">Glycinamide ribonucleotide synthetase</fullName>
    </alternativeName>
    <alternativeName>
        <fullName evidence="13 14">Phosphoribosylglycinamide synthetase</fullName>
    </alternativeName>
</protein>
<keyword evidence="8 14" id="KW-0658">Purine biosynthesis</keyword>
<dbReference type="PROSITE" id="PS50975">
    <property type="entry name" value="ATP_GRASP"/>
    <property type="match status" value="1"/>
</dbReference>
<dbReference type="GO" id="GO:0006189">
    <property type="term" value="P:'de novo' IMP biosynthetic process"/>
    <property type="evidence" value="ECO:0007669"/>
    <property type="project" value="UniProtKB-UniRule"/>
</dbReference>
<comment type="cofactor">
    <cofactor evidence="2">
        <name>Mg(2+)</name>
        <dbReference type="ChEBI" id="CHEBI:18420"/>
    </cofactor>
</comment>
<dbReference type="FunFam" id="3.90.600.10:FF:000001">
    <property type="entry name" value="Trifunctional purine biosynthetic protein adenosine-3"/>
    <property type="match status" value="1"/>
</dbReference>
<dbReference type="Gene3D" id="3.30.470.20">
    <property type="entry name" value="ATP-grasp fold, B domain"/>
    <property type="match status" value="1"/>
</dbReference>
<dbReference type="FunFam" id="3.30.470.20:FF:000018">
    <property type="entry name" value="Trifunctional purine biosynthetic protein adenosine-3"/>
    <property type="match status" value="1"/>
</dbReference>
<dbReference type="InterPro" id="IPR000115">
    <property type="entry name" value="PRibGlycinamide_synth"/>
</dbReference>
<comment type="cofactor">
    <cofactor evidence="1">
        <name>Mn(2+)</name>
        <dbReference type="ChEBI" id="CHEBI:29035"/>
    </cofactor>
</comment>
<evidence type="ECO:0000256" key="12">
    <source>
        <dbReference type="ARBA" id="ARBA00042242"/>
    </source>
</evidence>
<evidence type="ECO:0000256" key="8">
    <source>
        <dbReference type="ARBA" id="ARBA00022755"/>
    </source>
</evidence>
<dbReference type="GO" id="GO:0004637">
    <property type="term" value="F:phosphoribosylamine-glycine ligase activity"/>
    <property type="evidence" value="ECO:0007669"/>
    <property type="project" value="UniProtKB-UniRule"/>
</dbReference>
<proteinExistence type="inferred from homology"/>
<dbReference type="InterPro" id="IPR037123">
    <property type="entry name" value="PRibGlycinamide_synth_C_sf"/>
</dbReference>
<dbReference type="PANTHER" id="PTHR43472:SF1">
    <property type="entry name" value="PHOSPHORIBOSYLAMINE--GLYCINE LIGASE, CHLOROPLASTIC"/>
    <property type="match status" value="1"/>
</dbReference>
<comment type="pathway">
    <text evidence="3 14">Purine metabolism; IMP biosynthesis via de novo pathway; N(1)-(5-phospho-D-ribosyl)glycinamide from 5-phospho-alpha-D-ribose 1-diphosphate: step 2/2.</text>
</comment>
<dbReference type="Proteomes" id="UP000280960">
    <property type="component" value="Chromosome"/>
</dbReference>
<dbReference type="InterPro" id="IPR016185">
    <property type="entry name" value="PreATP-grasp_dom_sf"/>
</dbReference>
<evidence type="ECO:0000313" key="17">
    <source>
        <dbReference type="EMBL" id="AYO32270.1"/>
    </source>
</evidence>